<dbReference type="EMBL" id="OX459962">
    <property type="protein sequence ID" value="CAI9167194.1"/>
    <property type="molecule type" value="Genomic_DNA"/>
</dbReference>
<accession>A0ABN8Z085</accession>
<protein>
    <submittedName>
        <fullName evidence="1">Uncharacterized protein</fullName>
    </submittedName>
</protein>
<dbReference type="Proteomes" id="UP001176941">
    <property type="component" value="Chromosome 26"/>
</dbReference>
<gene>
    <name evidence="1" type="ORF">MRATA1EN1_LOCUS16156</name>
</gene>
<evidence type="ECO:0000313" key="1">
    <source>
        <dbReference type="EMBL" id="CAI9167194.1"/>
    </source>
</evidence>
<sequence length="130" mass="13948">MKPWAHSSLVRVKSGIQPQVCVHVVMGEEVGSGFGKAFTRMCHVPLALCCAANILSQTHFLNSSPSKSLECANLSKMSVAPHLFPAQGPLVTLSLPGTAQDTKPRVPSLHFKPGMLWPLPPNCPTELKVP</sequence>
<evidence type="ECO:0000313" key="2">
    <source>
        <dbReference type="Proteomes" id="UP001176941"/>
    </source>
</evidence>
<name>A0ABN8Z085_RANTA</name>
<reference evidence="1" key="1">
    <citation type="submission" date="2023-04" db="EMBL/GenBank/DDBJ databases">
        <authorList>
            <consortium name="ELIXIR-Norway"/>
        </authorList>
    </citation>
    <scope>NUCLEOTIDE SEQUENCE [LARGE SCALE GENOMIC DNA]</scope>
</reference>
<organism evidence="1 2">
    <name type="scientific">Rangifer tarandus platyrhynchus</name>
    <name type="common">Svalbard reindeer</name>
    <dbReference type="NCBI Taxonomy" id="3082113"/>
    <lineage>
        <taxon>Eukaryota</taxon>
        <taxon>Metazoa</taxon>
        <taxon>Chordata</taxon>
        <taxon>Craniata</taxon>
        <taxon>Vertebrata</taxon>
        <taxon>Euteleostomi</taxon>
        <taxon>Mammalia</taxon>
        <taxon>Eutheria</taxon>
        <taxon>Laurasiatheria</taxon>
        <taxon>Artiodactyla</taxon>
        <taxon>Ruminantia</taxon>
        <taxon>Pecora</taxon>
        <taxon>Cervidae</taxon>
        <taxon>Odocoileinae</taxon>
        <taxon>Rangifer</taxon>
    </lineage>
</organism>
<keyword evidence="2" id="KW-1185">Reference proteome</keyword>
<proteinExistence type="predicted"/>